<keyword evidence="1" id="KW-1133">Transmembrane helix</keyword>
<keyword evidence="1" id="KW-0472">Membrane</keyword>
<dbReference type="KEGG" id="sgv:B1H19_20420"/>
<dbReference type="AlphaFoldDB" id="A0A1V0TTD9"/>
<reference evidence="2 3" key="1">
    <citation type="submission" date="2017-04" db="EMBL/GenBank/DDBJ databases">
        <title>Complete Genome Sequence of Streptomyces gilvosporeus F607, a Capable Producer of Natamycin.</title>
        <authorList>
            <person name="Zong G."/>
            <person name="Zhong C."/>
            <person name="Fu J."/>
            <person name="Qin R."/>
            <person name="Cao G."/>
        </authorList>
    </citation>
    <scope>NUCLEOTIDE SEQUENCE [LARGE SCALE GENOMIC DNA]</scope>
    <source>
        <strain evidence="2 3">F607</strain>
    </source>
</reference>
<evidence type="ECO:0000256" key="1">
    <source>
        <dbReference type="SAM" id="Phobius"/>
    </source>
</evidence>
<dbReference type="Proteomes" id="UP000192726">
    <property type="component" value="Chromosome"/>
</dbReference>
<accession>A0A1V0TTD9</accession>
<evidence type="ECO:0000313" key="2">
    <source>
        <dbReference type="EMBL" id="ARF56229.1"/>
    </source>
</evidence>
<name>A0A1V0TTD9_9ACTN</name>
<feature type="transmembrane region" description="Helical" evidence="1">
    <location>
        <begin position="68"/>
        <end position="86"/>
    </location>
</feature>
<keyword evidence="3" id="KW-1185">Reference proteome</keyword>
<organism evidence="2 3">
    <name type="scientific">Streptomyces gilvosporeus</name>
    <dbReference type="NCBI Taxonomy" id="553510"/>
    <lineage>
        <taxon>Bacteria</taxon>
        <taxon>Bacillati</taxon>
        <taxon>Actinomycetota</taxon>
        <taxon>Actinomycetes</taxon>
        <taxon>Kitasatosporales</taxon>
        <taxon>Streptomycetaceae</taxon>
        <taxon>Streptomyces</taxon>
    </lineage>
</organism>
<protein>
    <submittedName>
        <fullName evidence="2">Uncharacterized protein</fullName>
    </submittedName>
</protein>
<dbReference type="STRING" id="553510.B1H19_20420"/>
<dbReference type="EMBL" id="CP020569">
    <property type="protein sequence ID" value="ARF56229.1"/>
    <property type="molecule type" value="Genomic_DNA"/>
</dbReference>
<feature type="transmembrane region" description="Helical" evidence="1">
    <location>
        <begin position="118"/>
        <end position="139"/>
    </location>
</feature>
<sequence>MSASRQRNPRSAMAVTGGLCAAAAVLAVVRGAWYRMTRDATKTAIEQAPQIADHARAGVLRTQDLLNWGWFAIAVLLVVLAVLVGLASFGTWLLFGVSALICVPLGVAGWRFPAAEGLDVVALAFIGCVVVASAVALLWRRPA</sequence>
<keyword evidence="1" id="KW-0812">Transmembrane</keyword>
<feature type="transmembrane region" description="Helical" evidence="1">
    <location>
        <begin position="93"/>
        <end position="112"/>
    </location>
</feature>
<gene>
    <name evidence="2" type="ORF">B1H19_20420</name>
</gene>
<proteinExistence type="predicted"/>
<evidence type="ECO:0000313" key="3">
    <source>
        <dbReference type="Proteomes" id="UP000192726"/>
    </source>
</evidence>